<dbReference type="AlphaFoldDB" id="A0A7J6DKZ3"/>
<feature type="compositionally biased region" description="Basic and acidic residues" evidence="1">
    <location>
        <begin position="314"/>
        <end position="323"/>
    </location>
</feature>
<dbReference type="Pfam" id="PF03004">
    <property type="entry name" value="Transposase_24"/>
    <property type="match status" value="1"/>
</dbReference>
<dbReference type="EMBL" id="JAATIQ010000919">
    <property type="protein sequence ID" value="KAF4346755.1"/>
    <property type="molecule type" value="Genomic_DNA"/>
</dbReference>
<feature type="region of interest" description="Disordered" evidence="1">
    <location>
        <begin position="293"/>
        <end position="323"/>
    </location>
</feature>
<name>A0A7J6DKZ3_CANSA</name>
<organism evidence="3 4">
    <name type="scientific">Cannabis sativa</name>
    <name type="common">Hemp</name>
    <name type="synonym">Marijuana</name>
    <dbReference type="NCBI Taxonomy" id="3483"/>
    <lineage>
        <taxon>Eukaryota</taxon>
        <taxon>Viridiplantae</taxon>
        <taxon>Streptophyta</taxon>
        <taxon>Embryophyta</taxon>
        <taxon>Tracheophyta</taxon>
        <taxon>Spermatophyta</taxon>
        <taxon>Magnoliopsida</taxon>
        <taxon>eudicotyledons</taxon>
        <taxon>Gunneridae</taxon>
        <taxon>Pentapetalae</taxon>
        <taxon>rosids</taxon>
        <taxon>fabids</taxon>
        <taxon>Rosales</taxon>
        <taxon>Cannabaceae</taxon>
        <taxon>Cannabis</taxon>
    </lineage>
</organism>
<feature type="region of interest" description="Disordered" evidence="1">
    <location>
        <begin position="346"/>
        <end position="489"/>
    </location>
</feature>
<comment type="caution">
    <text evidence="3">The sequence shown here is derived from an EMBL/GenBank/DDBJ whole genome shotgun (WGS) entry which is preliminary data.</text>
</comment>
<feature type="region of interest" description="Disordered" evidence="1">
    <location>
        <begin position="586"/>
        <end position="609"/>
    </location>
</feature>
<feature type="compositionally biased region" description="Pro residues" evidence="1">
    <location>
        <begin position="469"/>
        <end position="483"/>
    </location>
</feature>
<gene>
    <name evidence="3" type="ORF">G4B88_020488</name>
</gene>
<evidence type="ECO:0000256" key="1">
    <source>
        <dbReference type="SAM" id="MobiDB-lite"/>
    </source>
</evidence>
<feature type="compositionally biased region" description="Pro residues" evidence="1">
    <location>
        <begin position="401"/>
        <end position="429"/>
    </location>
</feature>
<reference evidence="3 4" key="1">
    <citation type="journal article" date="2020" name="bioRxiv">
        <title>Sequence and annotation of 42 cannabis genomes reveals extensive copy number variation in cannabinoid synthesis and pathogen resistance genes.</title>
        <authorList>
            <person name="Mckernan K.J."/>
            <person name="Helbert Y."/>
            <person name="Kane L.T."/>
            <person name="Ebling H."/>
            <person name="Zhang L."/>
            <person name="Liu B."/>
            <person name="Eaton Z."/>
            <person name="Mclaughlin S."/>
            <person name="Kingan S."/>
            <person name="Baybayan P."/>
            <person name="Concepcion G."/>
            <person name="Jordan M."/>
            <person name="Riva A."/>
            <person name="Barbazuk W."/>
            <person name="Harkins T."/>
        </authorList>
    </citation>
    <scope>NUCLEOTIDE SEQUENCE [LARGE SCALE GENOMIC DNA]</scope>
    <source>
        <strain evidence="4">cv. Jamaican Lion 4</strain>
        <tissue evidence="3">Leaf</tissue>
    </source>
</reference>
<evidence type="ECO:0000313" key="3">
    <source>
        <dbReference type="EMBL" id="KAF4346755.1"/>
    </source>
</evidence>
<accession>A0A7J6DKZ3</accession>
<feature type="domain" description="DUF8039" evidence="2">
    <location>
        <begin position="490"/>
        <end position="579"/>
    </location>
</feature>
<sequence length="684" mass="76583">MDNPPSDDDYDQWGEAVGLDDDHTDAFGDMVDGPTEVGAGKKNVRGACVNKVLQKYRAEGKKMEVEYNMWGQPINESGDIQVSTIGAYVRRNIPLKYNDWRKVPKFYKDRLWNYIESSFDIGGETRASVLKTAGELLKSWRTKLTSQLIYKYKDEAPELLEHPPKHYLSCYDEKQWKSFVASRLTPEWEKKRAKAQAIRAKNMYNHRTGRGGAKKVETEMEKELGHQLTEFDRSDIWMRMHTNKKGEIEGPAKEVADRIVEYRKQVEEGTLVEEGKKDILSLALGTDEHAGRVRGMGRGVTQTQFFKTPRPRRKNESRDNNRIAELERRLSQYEEQMNELLQAFRSQQSNTCGTSHASGSAVGGASNEPPTVSRAYSPPPPSAQFVKASARPHAPPMGASAPPPVPPLRASTPPPAPPLRASTPPPAPPLKASTPRPAPPLKASTPRPAPPLKASTPRPAPPLKASTPRPAPPLTTSTPPTPAPSVTSKKKLKCNLHVEDRSMNKPPLVATGHVVIQPKLEKLRVDGKEYDDTYSCVFIEKIIKHNALLPQPLEQQGFRTVGEAIGCYVAWPRAYIVLEKSNQETVRPAKKARTDNPLGPPTQDLKHPLRPSKLSVTRYPKPGLTTTLKKLKTMVMGWPDMYAPQIKIADDYNIDTPYTPDEINILRDEWAEFLQLELTKPKQH</sequence>
<keyword evidence="4" id="KW-1185">Reference proteome</keyword>
<proteinExistence type="predicted"/>
<feature type="compositionally biased region" description="Polar residues" evidence="1">
    <location>
        <begin position="346"/>
        <end position="356"/>
    </location>
</feature>
<dbReference type="InterPro" id="IPR058352">
    <property type="entry name" value="DUF8039"/>
</dbReference>
<evidence type="ECO:0000313" key="4">
    <source>
        <dbReference type="Proteomes" id="UP000583929"/>
    </source>
</evidence>
<feature type="compositionally biased region" description="Low complexity" evidence="1">
    <location>
        <begin position="357"/>
        <end position="366"/>
    </location>
</feature>
<dbReference type="PANTHER" id="PTHR33018">
    <property type="entry name" value="OS10G0338966 PROTEIN-RELATED"/>
    <property type="match status" value="1"/>
</dbReference>
<dbReference type="Pfam" id="PF26133">
    <property type="entry name" value="DUF8039"/>
    <property type="match status" value="1"/>
</dbReference>
<dbReference type="PANTHER" id="PTHR33018:SF31">
    <property type="entry name" value="TRANSPOSASE, PTTA_EN_SPM, PLANT"/>
    <property type="match status" value="1"/>
</dbReference>
<evidence type="ECO:0000259" key="2">
    <source>
        <dbReference type="Pfam" id="PF26133"/>
    </source>
</evidence>
<dbReference type="PRINTS" id="PR01217">
    <property type="entry name" value="PRICHEXTENSN"/>
</dbReference>
<dbReference type="Proteomes" id="UP000583929">
    <property type="component" value="Unassembled WGS sequence"/>
</dbReference>
<protein>
    <recommendedName>
        <fullName evidence="2">DUF8039 domain-containing protein</fullName>
    </recommendedName>
</protein>
<dbReference type="InterPro" id="IPR004252">
    <property type="entry name" value="Probable_transposase_24"/>
</dbReference>